<feature type="domain" description="HTH luxR-type" evidence="1">
    <location>
        <begin position="259"/>
        <end position="324"/>
    </location>
</feature>
<dbReference type="Gene3D" id="1.10.10.10">
    <property type="entry name" value="Winged helix-like DNA-binding domain superfamily/Winged helix DNA-binding domain"/>
    <property type="match status" value="2"/>
</dbReference>
<dbReference type="Pfam" id="PF00196">
    <property type="entry name" value="GerE"/>
    <property type="match status" value="1"/>
</dbReference>
<dbReference type="RefSeq" id="WP_122195842.1">
    <property type="nucleotide sequence ID" value="NZ_JBHSKC010000019.1"/>
</dbReference>
<dbReference type="InterPro" id="IPR051797">
    <property type="entry name" value="TrmB-like"/>
</dbReference>
<dbReference type="SUPFAM" id="SSF46894">
    <property type="entry name" value="C-terminal effector domain of the bipartite response regulators"/>
    <property type="match status" value="1"/>
</dbReference>
<dbReference type="PANTHER" id="PTHR34293">
    <property type="entry name" value="HTH-TYPE TRANSCRIPTIONAL REGULATOR TRMBL2"/>
    <property type="match status" value="1"/>
</dbReference>
<dbReference type="AlphaFoldDB" id="A0A3M2LZZ1"/>
<dbReference type="InterPro" id="IPR036388">
    <property type="entry name" value="WH-like_DNA-bd_sf"/>
</dbReference>
<dbReference type="PROSITE" id="PS50043">
    <property type="entry name" value="HTH_LUXR_2"/>
    <property type="match status" value="1"/>
</dbReference>
<evidence type="ECO:0000259" key="1">
    <source>
        <dbReference type="PROSITE" id="PS50043"/>
    </source>
</evidence>
<proteinExistence type="predicted"/>
<dbReference type="InterPro" id="IPR016032">
    <property type="entry name" value="Sig_transdc_resp-reg_C-effctor"/>
</dbReference>
<dbReference type="EMBL" id="RFFG01000033">
    <property type="protein sequence ID" value="RMI42420.1"/>
    <property type="molecule type" value="Genomic_DNA"/>
</dbReference>
<dbReference type="SMART" id="SM00421">
    <property type="entry name" value="HTH_LUXR"/>
    <property type="match status" value="1"/>
</dbReference>
<dbReference type="Proteomes" id="UP000282674">
    <property type="component" value="Unassembled WGS sequence"/>
</dbReference>
<sequence>MLEALGLDAASETVYRSMLAHPGLGVAALAERLNLSEQQVRAGLDRLAELALLRPSRERPGQVQAVHPELGLAALVRRQQSDLLRRQQEVLASQDALTELIAAHRAATRTHPDTAMRQLIGLDAVQSRLEALAQQATTECLSIMPGGAQSAETLDGCRELDRHALQRGVAIKTLYQDSVRNDTATRAYARWLTACGGQVRTQPLLPVRMVLVDRQTALIPLCPDDSSLGALNVTVPSIVAALVALFRHIWDTATPLDGPQPTGDPLTGQERRLLLLLADGLTDEAAANRLAVSLRTVRRMTAHLMATLDAQSRFEAGSKATKRGWI</sequence>
<name>A0A3M2LZZ1_9ACTN</name>
<accession>A0A3M2LZZ1</accession>
<dbReference type="InterPro" id="IPR000792">
    <property type="entry name" value="Tscrpt_reg_LuxR_C"/>
</dbReference>
<dbReference type="PANTHER" id="PTHR34293:SF1">
    <property type="entry name" value="HTH-TYPE TRANSCRIPTIONAL REGULATOR TRMBL2"/>
    <property type="match status" value="1"/>
</dbReference>
<keyword evidence="3" id="KW-1185">Reference proteome</keyword>
<dbReference type="OrthoDB" id="3728246at2"/>
<protein>
    <submittedName>
        <fullName evidence="2">Helix-turn-helix transcriptional regulator</fullName>
    </submittedName>
</protein>
<organism evidence="2 3">
    <name type="scientific">Actinomadura harenae</name>
    <dbReference type="NCBI Taxonomy" id="2483351"/>
    <lineage>
        <taxon>Bacteria</taxon>
        <taxon>Bacillati</taxon>
        <taxon>Actinomycetota</taxon>
        <taxon>Actinomycetes</taxon>
        <taxon>Streptosporangiales</taxon>
        <taxon>Thermomonosporaceae</taxon>
        <taxon>Actinomadura</taxon>
    </lineage>
</organism>
<gene>
    <name evidence="2" type="ORF">EBO15_19465</name>
</gene>
<dbReference type="GO" id="GO:0003677">
    <property type="term" value="F:DNA binding"/>
    <property type="evidence" value="ECO:0007669"/>
    <property type="project" value="InterPro"/>
</dbReference>
<comment type="caution">
    <text evidence="2">The sequence shown here is derived from an EMBL/GenBank/DDBJ whole genome shotgun (WGS) entry which is preliminary data.</text>
</comment>
<evidence type="ECO:0000313" key="2">
    <source>
        <dbReference type="EMBL" id="RMI42420.1"/>
    </source>
</evidence>
<dbReference type="InterPro" id="IPR036390">
    <property type="entry name" value="WH_DNA-bd_sf"/>
</dbReference>
<reference evidence="2 3" key="1">
    <citation type="submission" date="2018-10" db="EMBL/GenBank/DDBJ databases">
        <title>Isolation from soil.</title>
        <authorList>
            <person name="Hu J."/>
        </authorList>
    </citation>
    <scope>NUCLEOTIDE SEQUENCE [LARGE SCALE GENOMIC DNA]</scope>
    <source>
        <strain evidence="2 3">NEAU-Ht49</strain>
    </source>
</reference>
<dbReference type="SUPFAM" id="SSF46785">
    <property type="entry name" value="Winged helix' DNA-binding domain"/>
    <property type="match status" value="1"/>
</dbReference>
<evidence type="ECO:0000313" key="3">
    <source>
        <dbReference type="Proteomes" id="UP000282674"/>
    </source>
</evidence>
<dbReference type="GO" id="GO:0006355">
    <property type="term" value="P:regulation of DNA-templated transcription"/>
    <property type="evidence" value="ECO:0007669"/>
    <property type="project" value="InterPro"/>
</dbReference>